<feature type="transmembrane region" description="Helical" evidence="1">
    <location>
        <begin position="21"/>
        <end position="40"/>
    </location>
</feature>
<feature type="transmembrane region" description="Helical" evidence="1">
    <location>
        <begin position="269"/>
        <end position="288"/>
    </location>
</feature>
<feature type="transmembrane region" description="Helical" evidence="1">
    <location>
        <begin position="52"/>
        <end position="75"/>
    </location>
</feature>
<comment type="caution">
    <text evidence="2">The sequence shown here is derived from an EMBL/GenBank/DDBJ whole genome shotgun (WGS) entry which is preliminary data.</text>
</comment>
<protein>
    <submittedName>
        <fullName evidence="2">PST family polysaccharide transporter</fullName>
    </submittedName>
</protein>
<name>A0A327WWK5_LARAB</name>
<dbReference type="PANTHER" id="PTHR43424:SF1">
    <property type="entry name" value="LOCUS PUTATIVE PROTEIN 1-RELATED"/>
    <property type="match status" value="1"/>
</dbReference>
<sequence length="447" mass="50376">MISTPTKKLSSTARKAFANAGWVFFDRIFRMATALLVGVWSARYLGPSQFGLLNFASVFPTVLTSLAGLGLANVLITEIVRNKDYSENQLLGTAFVLRLIAGTVSLIAILITIQFLYSDQPVLQGMILFTSSVLVCQSVDVIDLHFQSRIKSKLSVVAKSIAFAFSTALRIYLLVNQFSLLAFSSVVFVEVSLAALILVLIYNRQEGQHMLKWRFNRQLATHLLHLSWPLMVSEFFIFIYMRCDQFMLKELATDMELGKFSAALRLSEVWYFIATAITSSFYPTIVSLKTQNEEAFQRAFRKLLSLLISISLLIAVFITFSASHLIDLLYGQQYTGADDILIIHIWSAVFVFMGVGSSYWFILHNEQRLLLIKTITGALINIVLNFVLIPRYGAIGTSFATLAAQMMTAFFMNYLIRQARPIFFAQTGAIVDMLKLTVLREWLKRTA</sequence>
<dbReference type="PANTHER" id="PTHR43424">
    <property type="entry name" value="LOCUS PUTATIVE PROTEIN 1-RELATED"/>
    <property type="match status" value="1"/>
</dbReference>
<dbReference type="InterPro" id="IPR052556">
    <property type="entry name" value="PolySynth_Transporter"/>
</dbReference>
<feature type="transmembrane region" description="Helical" evidence="1">
    <location>
        <begin position="300"/>
        <end position="320"/>
    </location>
</feature>
<keyword evidence="1" id="KW-0472">Membrane</keyword>
<dbReference type="CDD" id="cd13128">
    <property type="entry name" value="MATE_Wzx_like"/>
    <property type="match status" value="1"/>
</dbReference>
<feature type="transmembrane region" description="Helical" evidence="1">
    <location>
        <begin position="223"/>
        <end position="241"/>
    </location>
</feature>
<accession>A0A327WWK5</accession>
<proteinExistence type="predicted"/>
<feature type="transmembrane region" description="Helical" evidence="1">
    <location>
        <begin position="181"/>
        <end position="202"/>
    </location>
</feature>
<evidence type="ECO:0000256" key="1">
    <source>
        <dbReference type="SAM" id="Phobius"/>
    </source>
</evidence>
<evidence type="ECO:0000313" key="3">
    <source>
        <dbReference type="Proteomes" id="UP000248790"/>
    </source>
</evidence>
<dbReference type="AlphaFoldDB" id="A0A327WWK5"/>
<organism evidence="2 3">
    <name type="scientific">Larkinella arboricola</name>
    <dbReference type="NCBI Taxonomy" id="643671"/>
    <lineage>
        <taxon>Bacteria</taxon>
        <taxon>Pseudomonadati</taxon>
        <taxon>Bacteroidota</taxon>
        <taxon>Cytophagia</taxon>
        <taxon>Cytophagales</taxon>
        <taxon>Spirosomataceae</taxon>
        <taxon>Larkinella</taxon>
    </lineage>
</organism>
<dbReference type="Proteomes" id="UP000248790">
    <property type="component" value="Unassembled WGS sequence"/>
</dbReference>
<feature type="transmembrane region" description="Helical" evidence="1">
    <location>
        <begin position="369"/>
        <end position="389"/>
    </location>
</feature>
<gene>
    <name evidence="2" type="ORF">LX87_02600</name>
</gene>
<dbReference type="RefSeq" id="WP_170139361.1">
    <property type="nucleotide sequence ID" value="NZ_QLMC01000003.1"/>
</dbReference>
<feature type="transmembrane region" description="Helical" evidence="1">
    <location>
        <begin position="95"/>
        <end position="117"/>
    </location>
</feature>
<dbReference type="EMBL" id="QLMC01000003">
    <property type="protein sequence ID" value="RAJ97697.1"/>
    <property type="molecule type" value="Genomic_DNA"/>
</dbReference>
<keyword evidence="3" id="KW-1185">Reference proteome</keyword>
<dbReference type="Pfam" id="PF13440">
    <property type="entry name" value="Polysacc_synt_3"/>
    <property type="match status" value="1"/>
</dbReference>
<keyword evidence="1" id="KW-0812">Transmembrane</keyword>
<feature type="transmembrane region" description="Helical" evidence="1">
    <location>
        <begin position="395"/>
        <end position="416"/>
    </location>
</feature>
<keyword evidence="1" id="KW-1133">Transmembrane helix</keyword>
<reference evidence="2 3" key="1">
    <citation type="submission" date="2018-06" db="EMBL/GenBank/DDBJ databases">
        <title>Genomic Encyclopedia of Archaeal and Bacterial Type Strains, Phase II (KMG-II): from individual species to whole genera.</title>
        <authorList>
            <person name="Goeker M."/>
        </authorList>
    </citation>
    <scope>NUCLEOTIDE SEQUENCE [LARGE SCALE GENOMIC DNA]</scope>
    <source>
        <strain evidence="2 3">DSM 21851</strain>
    </source>
</reference>
<feature type="transmembrane region" description="Helical" evidence="1">
    <location>
        <begin position="340"/>
        <end position="362"/>
    </location>
</feature>
<evidence type="ECO:0000313" key="2">
    <source>
        <dbReference type="EMBL" id="RAJ97697.1"/>
    </source>
</evidence>